<gene>
    <name evidence="1" type="ORF">GSTENG00035215001</name>
</gene>
<reference evidence="1" key="1">
    <citation type="journal article" date="2004" name="Nature">
        <title>Genome duplication in the teleost fish Tetraodon nigroviridis reveals the early vertebrate proto-karyotype.</title>
        <authorList>
            <person name="Jaillon O."/>
            <person name="Aury J.-M."/>
            <person name="Brunet F."/>
            <person name="Petit J.-L."/>
            <person name="Stange-Thomann N."/>
            <person name="Mauceli E."/>
            <person name="Bouneau L."/>
            <person name="Fischer C."/>
            <person name="Ozouf-Costaz C."/>
            <person name="Bernot A."/>
            <person name="Nicaud S."/>
            <person name="Jaffe D."/>
            <person name="Fisher S."/>
            <person name="Lutfalla G."/>
            <person name="Dossat C."/>
            <person name="Segurens B."/>
            <person name="Dasilva C."/>
            <person name="Salanoubat M."/>
            <person name="Levy M."/>
            <person name="Boudet N."/>
            <person name="Castellano S."/>
            <person name="Anthouard V."/>
            <person name="Jubin C."/>
            <person name="Castelli V."/>
            <person name="Katinka M."/>
            <person name="Vacherie B."/>
            <person name="Biemont C."/>
            <person name="Skalli Z."/>
            <person name="Cattolico L."/>
            <person name="Poulain J."/>
            <person name="De Berardinis V."/>
            <person name="Cruaud C."/>
            <person name="Duprat S."/>
            <person name="Brottier P."/>
            <person name="Coutanceau J.-P."/>
            <person name="Gouzy J."/>
            <person name="Parra G."/>
            <person name="Lardier G."/>
            <person name="Chapple C."/>
            <person name="McKernan K.J."/>
            <person name="McEwan P."/>
            <person name="Bosak S."/>
            <person name="Kellis M."/>
            <person name="Volff J.-N."/>
            <person name="Guigo R."/>
            <person name="Zody M.C."/>
            <person name="Mesirov J."/>
            <person name="Lindblad-Toh K."/>
            <person name="Birren B."/>
            <person name="Nusbaum C."/>
            <person name="Kahn D."/>
            <person name="Robinson-Rechavi M."/>
            <person name="Laudet V."/>
            <person name="Schachter V."/>
            <person name="Quetier F."/>
            <person name="Saurin W."/>
            <person name="Scarpelli C."/>
            <person name="Wincker P."/>
            <person name="Lander E.S."/>
            <person name="Weissenbach J."/>
            <person name="Roest Crollius H."/>
        </authorList>
    </citation>
    <scope>NUCLEOTIDE SEQUENCE [LARGE SCALE GENOMIC DNA]</scope>
</reference>
<organism evidence="1">
    <name type="scientific">Tetraodon nigroviridis</name>
    <name type="common">Spotted green pufferfish</name>
    <name type="synonym">Chelonodon nigroviridis</name>
    <dbReference type="NCBI Taxonomy" id="99883"/>
    <lineage>
        <taxon>Eukaryota</taxon>
        <taxon>Metazoa</taxon>
        <taxon>Chordata</taxon>
        <taxon>Craniata</taxon>
        <taxon>Vertebrata</taxon>
        <taxon>Euteleostomi</taxon>
        <taxon>Actinopterygii</taxon>
        <taxon>Neopterygii</taxon>
        <taxon>Teleostei</taxon>
        <taxon>Neoteleostei</taxon>
        <taxon>Acanthomorphata</taxon>
        <taxon>Eupercaria</taxon>
        <taxon>Tetraodontiformes</taxon>
        <taxon>Tetradontoidea</taxon>
        <taxon>Tetraodontidae</taxon>
        <taxon>Tetraodon</taxon>
    </lineage>
</organism>
<sequence>MVTFQNVDSSHQLLLRQASHGFQMEKTFLCRSVVVAPLDERFPPSFVCLEEDSLRCLLCSVQHLLIKGLGSYCA</sequence>
<dbReference type="KEGG" id="tng:GSTEN00035215G001"/>
<name>Q4RFQ7_TETNG</name>
<protein>
    <submittedName>
        <fullName evidence="1">(spotted green pufferfish) hypothetical protein</fullName>
    </submittedName>
</protein>
<dbReference type="EMBL" id="CAAE01015113">
    <property type="protein sequence ID" value="CAG12775.1"/>
    <property type="molecule type" value="Genomic_DNA"/>
</dbReference>
<reference evidence="1" key="2">
    <citation type="submission" date="2004-02" db="EMBL/GenBank/DDBJ databases">
        <authorList>
            <consortium name="Genoscope"/>
            <consortium name="Whitehead Institute Centre for Genome Research"/>
        </authorList>
    </citation>
    <scope>NUCLEOTIDE SEQUENCE</scope>
</reference>
<evidence type="ECO:0000313" key="1">
    <source>
        <dbReference type="EMBL" id="CAG12775.1"/>
    </source>
</evidence>
<accession>Q4RFQ7</accession>
<comment type="caution">
    <text evidence="1">The sequence shown here is derived from an EMBL/GenBank/DDBJ whole genome shotgun (WGS) entry which is preliminary data.</text>
</comment>
<proteinExistence type="predicted"/>
<dbReference type="AlphaFoldDB" id="Q4RFQ7"/>